<keyword evidence="2" id="KW-0812">Transmembrane</keyword>
<protein>
    <submittedName>
        <fullName evidence="3">Uncharacterized protein</fullName>
    </submittedName>
</protein>
<dbReference type="Ensembl" id="ENSPNAT00000017230.2">
    <property type="protein sequence ID" value="ENSPNAP00000029787.2"/>
    <property type="gene ID" value="ENSPNAG00000016109.2"/>
</dbReference>
<reference evidence="3" key="3">
    <citation type="submission" date="2025-09" db="UniProtKB">
        <authorList>
            <consortium name="Ensembl"/>
        </authorList>
    </citation>
    <scope>IDENTIFICATION</scope>
</reference>
<dbReference type="AlphaFoldDB" id="A0A3B4DZF0"/>
<evidence type="ECO:0000256" key="1">
    <source>
        <dbReference type="SAM" id="MobiDB-lite"/>
    </source>
</evidence>
<evidence type="ECO:0000256" key="2">
    <source>
        <dbReference type="SAM" id="Phobius"/>
    </source>
</evidence>
<name>A0A3B4DZF0_PYGNA</name>
<proteinExistence type="predicted"/>
<feature type="region of interest" description="Disordered" evidence="1">
    <location>
        <begin position="1"/>
        <end position="20"/>
    </location>
</feature>
<keyword evidence="2" id="KW-1133">Transmembrane helix</keyword>
<feature type="compositionally biased region" description="Polar residues" evidence="1">
    <location>
        <begin position="1"/>
        <end position="10"/>
    </location>
</feature>
<accession>A0A3B4DZF0</accession>
<evidence type="ECO:0000313" key="4">
    <source>
        <dbReference type="Proteomes" id="UP001501920"/>
    </source>
</evidence>
<sequence length="98" mass="10754">MKNKAQSPAHTHTHSREGSATGQVCVSVRAMSSLAVFLKNVPAWFLCGGVFLPVAVLLLLLIIHLTLNQDQDGSFSCYRPSESLKDHSALFGVCHWYL</sequence>
<feature type="transmembrane region" description="Helical" evidence="2">
    <location>
        <begin position="41"/>
        <end position="63"/>
    </location>
</feature>
<keyword evidence="4" id="KW-1185">Reference proteome</keyword>
<evidence type="ECO:0000313" key="3">
    <source>
        <dbReference type="Ensembl" id="ENSPNAP00000029787.2"/>
    </source>
</evidence>
<reference evidence="3" key="2">
    <citation type="submission" date="2025-08" db="UniProtKB">
        <authorList>
            <consortium name="Ensembl"/>
        </authorList>
    </citation>
    <scope>IDENTIFICATION</scope>
</reference>
<organism evidence="3 4">
    <name type="scientific">Pygocentrus nattereri</name>
    <name type="common">Red-bellied piranha</name>
    <dbReference type="NCBI Taxonomy" id="42514"/>
    <lineage>
        <taxon>Eukaryota</taxon>
        <taxon>Metazoa</taxon>
        <taxon>Chordata</taxon>
        <taxon>Craniata</taxon>
        <taxon>Vertebrata</taxon>
        <taxon>Euteleostomi</taxon>
        <taxon>Actinopterygii</taxon>
        <taxon>Neopterygii</taxon>
        <taxon>Teleostei</taxon>
        <taxon>Ostariophysi</taxon>
        <taxon>Characiformes</taxon>
        <taxon>Characoidei</taxon>
        <taxon>Pygocentrus</taxon>
    </lineage>
</organism>
<keyword evidence="2" id="KW-0472">Membrane</keyword>
<reference evidence="3 4" key="1">
    <citation type="submission" date="2020-10" db="EMBL/GenBank/DDBJ databases">
        <title>Pygocentrus nattereri (red-bellied piranha) genome, fPygNat1, primary haplotype.</title>
        <authorList>
            <person name="Myers G."/>
            <person name="Meyer A."/>
            <person name="Karagic N."/>
            <person name="Pippel M."/>
            <person name="Winkler S."/>
            <person name="Tracey A."/>
            <person name="Wood J."/>
            <person name="Formenti G."/>
            <person name="Howe K."/>
            <person name="Fedrigo O."/>
            <person name="Jarvis E.D."/>
        </authorList>
    </citation>
    <scope>NUCLEOTIDE SEQUENCE [LARGE SCALE GENOMIC DNA]</scope>
</reference>
<dbReference type="Proteomes" id="UP001501920">
    <property type="component" value="Chromosome 4"/>
</dbReference>